<feature type="region of interest" description="Disordered" evidence="2">
    <location>
        <begin position="152"/>
        <end position="188"/>
    </location>
</feature>
<evidence type="ECO:0000256" key="2">
    <source>
        <dbReference type="SAM" id="MobiDB-lite"/>
    </source>
</evidence>
<dbReference type="GO" id="GO:0004222">
    <property type="term" value="F:metalloendopeptidase activity"/>
    <property type="evidence" value="ECO:0007669"/>
    <property type="project" value="TreeGrafter"/>
</dbReference>
<keyword evidence="3" id="KW-0472">Membrane</keyword>
<keyword evidence="1" id="KW-0732">Signal</keyword>
<dbReference type="Pfam" id="PF01551">
    <property type="entry name" value="Peptidase_M23"/>
    <property type="match status" value="1"/>
</dbReference>
<dbReference type="PANTHER" id="PTHR21666">
    <property type="entry name" value="PEPTIDASE-RELATED"/>
    <property type="match status" value="1"/>
</dbReference>
<feature type="region of interest" description="Disordered" evidence="2">
    <location>
        <begin position="101"/>
        <end position="138"/>
    </location>
</feature>
<dbReference type="PANTHER" id="PTHR21666:SF289">
    <property type="entry name" value="L-ALA--D-GLU ENDOPEPTIDASE"/>
    <property type="match status" value="1"/>
</dbReference>
<evidence type="ECO:0000313" key="5">
    <source>
        <dbReference type="EMBL" id="NBI79572.1"/>
    </source>
</evidence>
<dbReference type="InterPro" id="IPR050570">
    <property type="entry name" value="Cell_wall_metabolism_enzyme"/>
</dbReference>
<evidence type="ECO:0000256" key="1">
    <source>
        <dbReference type="ARBA" id="ARBA00022729"/>
    </source>
</evidence>
<dbReference type="AlphaFoldDB" id="A0A845RPL7"/>
<feature type="region of interest" description="Disordered" evidence="2">
    <location>
        <begin position="1"/>
        <end position="21"/>
    </location>
</feature>
<dbReference type="OrthoDB" id="5623881at2"/>
<gene>
    <name evidence="5" type="ORF">D3Z39_11975</name>
</gene>
<dbReference type="Gene3D" id="2.70.70.10">
    <property type="entry name" value="Glucose Permease (Domain IIA)"/>
    <property type="match status" value="1"/>
</dbReference>
<sequence>MTVHTAHPPRRRPGAPARSGKKKDPYLFLMTVQIALCILLGGVSFALVQLNPMLADEVGAQYNAYLEPGGGLTWKLPSDLPVRIGQAADRAADWLSQKASGLFMPRGQTPPETVDSTSDAQRPSIGQADSAQQPSTESMPLDAWNAFVKAEEDDHAEDAMSSAPETQAQTTSAPPGGAGGWMDAKRESGKAAPDSCALAPIFVSALVEPPSSGTVTSLYGWREHPISGADDFHRGLDIAAPEGVGVYAALPGRVAEVDTSPIYGNYITLDHGGGLQTTYCHCLEIVAPVGANLRRGELLAYVGSTGISTGPHVHFEINLNGKYYNPAWVLDGMDGYGI</sequence>
<protein>
    <submittedName>
        <fullName evidence="5">M23 family metallopeptidase</fullName>
    </submittedName>
</protein>
<dbReference type="InterPro" id="IPR016047">
    <property type="entry name" value="M23ase_b-sheet_dom"/>
</dbReference>
<dbReference type="EMBL" id="QXWZ01000021">
    <property type="protein sequence ID" value="NBI79572.1"/>
    <property type="molecule type" value="Genomic_DNA"/>
</dbReference>
<evidence type="ECO:0000256" key="3">
    <source>
        <dbReference type="SAM" id="Phobius"/>
    </source>
</evidence>
<reference evidence="5 6" key="1">
    <citation type="submission" date="2018-08" db="EMBL/GenBank/DDBJ databases">
        <title>Murine metabolic-syndrome-specific gut microbial biobank.</title>
        <authorList>
            <person name="Liu C."/>
        </authorList>
    </citation>
    <scope>NUCLEOTIDE SEQUENCE [LARGE SCALE GENOMIC DNA]</scope>
    <source>
        <strain evidence="5 6">X69</strain>
    </source>
</reference>
<dbReference type="SUPFAM" id="SSF51261">
    <property type="entry name" value="Duplicated hybrid motif"/>
    <property type="match status" value="1"/>
</dbReference>
<comment type="caution">
    <text evidence="5">The sequence shown here is derived from an EMBL/GenBank/DDBJ whole genome shotgun (WGS) entry which is preliminary data.</text>
</comment>
<accession>A0A845RPL7</accession>
<keyword evidence="3" id="KW-0812">Transmembrane</keyword>
<evidence type="ECO:0000259" key="4">
    <source>
        <dbReference type="Pfam" id="PF01551"/>
    </source>
</evidence>
<dbReference type="Proteomes" id="UP000446348">
    <property type="component" value="Unassembled WGS sequence"/>
</dbReference>
<evidence type="ECO:0000313" key="6">
    <source>
        <dbReference type="Proteomes" id="UP000446348"/>
    </source>
</evidence>
<feature type="compositionally biased region" description="Polar residues" evidence="2">
    <location>
        <begin position="127"/>
        <end position="138"/>
    </location>
</feature>
<feature type="compositionally biased region" description="Polar residues" evidence="2">
    <location>
        <begin position="110"/>
        <end position="121"/>
    </location>
</feature>
<feature type="transmembrane region" description="Helical" evidence="3">
    <location>
        <begin position="26"/>
        <end position="48"/>
    </location>
</feature>
<dbReference type="RefSeq" id="WP_160210312.1">
    <property type="nucleotide sequence ID" value="NZ_CAMUSJ010000012.1"/>
</dbReference>
<proteinExistence type="predicted"/>
<organism evidence="5 6">
    <name type="scientific">Anaerotruncus colihominis</name>
    <dbReference type="NCBI Taxonomy" id="169435"/>
    <lineage>
        <taxon>Bacteria</taxon>
        <taxon>Bacillati</taxon>
        <taxon>Bacillota</taxon>
        <taxon>Clostridia</taxon>
        <taxon>Eubacteriales</taxon>
        <taxon>Oscillospiraceae</taxon>
        <taxon>Anaerotruncus</taxon>
    </lineage>
</organism>
<name>A0A845RPL7_9FIRM</name>
<dbReference type="CDD" id="cd12797">
    <property type="entry name" value="M23_peptidase"/>
    <property type="match status" value="1"/>
</dbReference>
<keyword evidence="3" id="KW-1133">Transmembrane helix</keyword>
<feature type="compositionally biased region" description="Polar residues" evidence="2">
    <location>
        <begin position="163"/>
        <end position="173"/>
    </location>
</feature>
<feature type="domain" description="M23ase beta-sheet core" evidence="4">
    <location>
        <begin position="232"/>
        <end position="326"/>
    </location>
</feature>
<dbReference type="InterPro" id="IPR011055">
    <property type="entry name" value="Dup_hybrid_motif"/>
</dbReference>